<reference evidence="1" key="1">
    <citation type="submission" date="2023-04" db="EMBL/GenBank/DDBJ databases">
        <title>Draft Genome sequencing of Naganishia species isolated from polar environments using Oxford Nanopore Technology.</title>
        <authorList>
            <person name="Leo P."/>
            <person name="Venkateswaran K."/>
        </authorList>
    </citation>
    <scope>NUCLEOTIDE SEQUENCE</scope>
    <source>
        <strain evidence="1">MNA-CCFEE 5423</strain>
    </source>
</reference>
<proteinExistence type="predicted"/>
<gene>
    <name evidence="1" type="ORF">QFC21_002252</name>
</gene>
<evidence type="ECO:0000313" key="1">
    <source>
        <dbReference type="EMBL" id="KAJ9103790.1"/>
    </source>
</evidence>
<organism evidence="1 2">
    <name type="scientific">Naganishia friedmannii</name>
    <dbReference type="NCBI Taxonomy" id="89922"/>
    <lineage>
        <taxon>Eukaryota</taxon>
        <taxon>Fungi</taxon>
        <taxon>Dikarya</taxon>
        <taxon>Basidiomycota</taxon>
        <taxon>Agaricomycotina</taxon>
        <taxon>Tremellomycetes</taxon>
        <taxon>Filobasidiales</taxon>
        <taxon>Filobasidiaceae</taxon>
        <taxon>Naganishia</taxon>
    </lineage>
</organism>
<evidence type="ECO:0000313" key="2">
    <source>
        <dbReference type="Proteomes" id="UP001227268"/>
    </source>
</evidence>
<name>A0ACC2VXG3_9TREE</name>
<sequence>MTSPSSVPITIRPATDNEYIEFGRLHAKAFLPDPLFRLFVSKVDPDVWLQWYFNEQAKEEVHSGFASVIVARRTDTNELVGGAWNQYFTQEHPPSRPPCQFPKGWNEKEDQQMDAPRFKYQQELFKKYGKLTYVHEFAVAVEYQSRGIGRQIMEYIIDEAKQAGMNIALTAAIGKPGFYRKFGFQARGKPIIGTDGKLEGITLMDLELFRATPSLLPQDVSSTSDLIVIRQAREDEYLIAARLHYAVMSPDPEFQLFTSNVDESIWIKWMSDQFKEIVDGGHASLLVAQRTDTGQLVGATLLQKRTRERRPTFFRGQFPEGFNEQELMQISFSGVAFQEEFLIKYGDFIYVAEFVVATGQHGQGIGRRLVDVIIAEANESRMNVALTAVSGKLNLVQQNSSQLITFDAPDSSLPVLISTVVFYEKLGFEVAGKTPMSIDGTVEGHTPMRLVLFEPEDVAQAVRSDSARI</sequence>
<comment type="caution">
    <text evidence="1">The sequence shown here is derived from an EMBL/GenBank/DDBJ whole genome shotgun (WGS) entry which is preliminary data.</text>
</comment>
<protein>
    <submittedName>
        <fullName evidence="1">Uncharacterized protein</fullName>
    </submittedName>
</protein>
<dbReference type="Proteomes" id="UP001227268">
    <property type="component" value="Unassembled WGS sequence"/>
</dbReference>
<accession>A0ACC2VXG3</accession>
<dbReference type="EMBL" id="JASBWT010000006">
    <property type="protein sequence ID" value="KAJ9103790.1"/>
    <property type="molecule type" value="Genomic_DNA"/>
</dbReference>
<keyword evidence="2" id="KW-1185">Reference proteome</keyword>